<accession>T1H3V9</accession>
<protein>
    <submittedName>
        <fullName evidence="1">Uncharacterized protein</fullName>
    </submittedName>
</protein>
<dbReference type="EMBL" id="CAQQ02198150">
    <property type="status" value="NOT_ANNOTATED_CDS"/>
    <property type="molecule type" value="Genomic_DNA"/>
</dbReference>
<evidence type="ECO:0000313" key="1">
    <source>
        <dbReference type="EnsemblMetazoa" id="MESCA010954-PA"/>
    </source>
</evidence>
<dbReference type="AlphaFoldDB" id="T1H3V9"/>
<dbReference type="EMBL" id="CAQQ02198149">
    <property type="status" value="NOT_ANNOTATED_CDS"/>
    <property type="molecule type" value="Genomic_DNA"/>
</dbReference>
<dbReference type="HOGENOM" id="CLU_2515241_0_0_1"/>
<keyword evidence="2" id="KW-1185">Reference proteome</keyword>
<name>T1H3V9_MEGSC</name>
<dbReference type="EnsemblMetazoa" id="MESCA010954-RA">
    <property type="protein sequence ID" value="MESCA010954-PA"/>
    <property type="gene ID" value="MESCA010954"/>
</dbReference>
<sequence length="85" mass="10095">MFYPEGQGILKLERGRPPVTRREEFTNRMLRECLQESRILVECACCKSAKRFKRTLYTRIMRNGLSFEEKGRTNGTKHTYYLENG</sequence>
<proteinExistence type="predicted"/>
<evidence type="ECO:0000313" key="2">
    <source>
        <dbReference type="Proteomes" id="UP000015102"/>
    </source>
</evidence>
<reference evidence="2" key="1">
    <citation type="submission" date="2013-02" db="EMBL/GenBank/DDBJ databases">
        <authorList>
            <person name="Hughes D."/>
        </authorList>
    </citation>
    <scope>NUCLEOTIDE SEQUENCE</scope>
    <source>
        <strain>Durham</strain>
        <strain evidence="2">NC isolate 2 -- Noor lab</strain>
    </source>
</reference>
<reference evidence="1" key="2">
    <citation type="submission" date="2015-06" db="UniProtKB">
        <authorList>
            <consortium name="EnsemblMetazoa"/>
        </authorList>
    </citation>
    <scope>IDENTIFICATION</scope>
</reference>
<organism evidence="1 2">
    <name type="scientific">Megaselia scalaris</name>
    <name type="common">Humpbacked fly</name>
    <name type="synonym">Phora scalaris</name>
    <dbReference type="NCBI Taxonomy" id="36166"/>
    <lineage>
        <taxon>Eukaryota</taxon>
        <taxon>Metazoa</taxon>
        <taxon>Ecdysozoa</taxon>
        <taxon>Arthropoda</taxon>
        <taxon>Hexapoda</taxon>
        <taxon>Insecta</taxon>
        <taxon>Pterygota</taxon>
        <taxon>Neoptera</taxon>
        <taxon>Endopterygota</taxon>
        <taxon>Diptera</taxon>
        <taxon>Brachycera</taxon>
        <taxon>Muscomorpha</taxon>
        <taxon>Platypezoidea</taxon>
        <taxon>Phoridae</taxon>
        <taxon>Megaseliini</taxon>
        <taxon>Megaselia</taxon>
    </lineage>
</organism>
<dbReference type="Proteomes" id="UP000015102">
    <property type="component" value="Unassembled WGS sequence"/>
</dbReference>